<reference evidence="2" key="1">
    <citation type="submission" date="2020-08" db="EMBL/GenBank/DDBJ databases">
        <title>Genomic Encyclopedia of Type Strains, Phase III (KMG-III): the genomes of soil and plant-associated and newly described type strains.</title>
        <authorList>
            <person name="Whitman W."/>
        </authorList>
    </citation>
    <scope>NUCLEOTIDE SEQUENCE [LARGE SCALE GENOMIC DNA]</scope>
    <source>
        <strain evidence="2">CECT 8628</strain>
    </source>
</reference>
<keyword evidence="3" id="KW-1185">Reference proteome</keyword>
<sequence length="66" mass="7428">MMNAMAAMLKHMGTVFSPGMFFVPAAVRFFMVTALFGLMMLLMVNLMLLRLLLLLWCLLRPGCAKT</sequence>
<accession>A0A839SKV1</accession>
<feature type="transmembrane region" description="Helical" evidence="1">
    <location>
        <begin position="37"/>
        <end position="59"/>
    </location>
</feature>
<feature type="transmembrane region" description="Helical" evidence="1">
    <location>
        <begin position="12"/>
        <end position="31"/>
    </location>
</feature>
<proteinExistence type="predicted"/>
<comment type="caution">
    <text evidence="2">The sequence shown here is derived from an EMBL/GenBank/DDBJ whole genome shotgun (WGS) entry which is preliminary data.</text>
</comment>
<keyword evidence="1" id="KW-1133">Transmembrane helix</keyword>
<dbReference type="RefSeq" id="WP_096355457.1">
    <property type="nucleotide sequence ID" value="NZ_AP017313.1"/>
</dbReference>
<evidence type="ECO:0000313" key="3">
    <source>
        <dbReference type="Proteomes" id="UP000539265"/>
    </source>
</evidence>
<organism evidence="2 3">
    <name type="scientific">Mucilaginibacter gotjawali</name>
    <dbReference type="NCBI Taxonomy" id="1550579"/>
    <lineage>
        <taxon>Bacteria</taxon>
        <taxon>Pseudomonadati</taxon>
        <taxon>Bacteroidota</taxon>
        <taxon>Sphingobacteriia</taxon>
        <taxon>Sphingobacteriales</taxon>
        <taxon>Sphingobacteriaceae</taxon>
        <taxon>Mucilaginibacter</taxon>
    </lineage>
</organism>
<gene>
    <name evidence="2" type="ORF">FHS11_003587</name>
</gene>
<keyword evidence="1" id="KW-0472">Membrane</keyword>
<protein>
    <submittedName>
        <fullName evidence="2">Uncharacterized protein</fullName>
    </submittedName>
</protein>
<evidence type="ECO:0000313" key="2">
    <source>
        <dbReference type="EMBL" id="MBB3057159.1"/>
    </source>
</evidence>
<name>A0A839SKV1_9SPHI</name>
<dbReference type="AlphaFoldDB" id="A0A839SKV1"/>
<keyword evidence="1" id="KW-0812">Transmembrane</keyword>
<evidence type="ECO:0000256" key="1">
    <source>
        <dbReference type="SAM" id="Phobius"/>
    </source>
</evidence>
<dbReference type="EMBL" id="JACHWX010000011">
    <property type="protein sequence ID" value="MBB3057159.1"/>
    <property type="molecule type" value="Genomic_DNA"/>
</dbReference>
<dbReference type="Proteomes" id="UP000539265">
    <property type="component" value="Unassembled WGS sequence"/>
</dbReference>